<comment type="catalytic activity">
    <reaction evidence="10 11">
        <text>(R)-pantoate + NADP(+) = 2-dehydropantoate + NADPH + H(+)</text>
        <dbReference type="Rhea" id="RHEA:16233"/>
        <dbReference type="ChEBI" id="CHEBI:11561"/>
        <dbReference type="ChEBI" id="CHEBI:15378"/>
        <dbReference type="ChEBI" id="CHEBI:15980"/>
        <dbReference type="ChEBI" id="CHEBI:57783"/>
        <dbReference type="ChEBI" id="CHEBI:58349"/>
        <dbReference type="EC" id="1.1.1.169"/>
    </reaction>
</comment>
<dbReference type="InterPro" id="IPR050838">
    <property type="entry name" value="Ketopantoate_reductase"/>
</dbReference>
<dbReference type="Proteomes" id="UP000190935">
    <property type="component" value="Chromosome I"/>
</dbReference>
<dbReference type="PANTHER" id="PTHR43765:SF2">
    <property type="entry name" value="2-DEHYDROPANTOATE 2-REDUCTASE"/>
    <property type="match status" value="1"/>
</dbReference>
<feature type="domain" description="Ketopantoate reductase C-terminal" evidence="13">
    <location>
        <begin position="179"/>
        <end position="305"/>
    </location>
</feature>
<gene>
    <name evidence="14" type="ORF">IV43_GL001285</name>
    <name evidence="15" type="ORF">LAC1533_1938</name>
</gene>
<dbReference type="SUPFAM" id="SSF51735">
    <property type="entry name" value="NAD(P)-binding Rossmann-fold domains"/>
    <property type="match status" value="1"/>
</dbReference>
<dbReference type="AlphaFoldDB" id="A0A0R2KBK9"/>
<evidence type="ECO:0000256" key="1">
    <source>
        <dbReference type="ARBA" id="ARBA00002919"/>
    </source>
</evidence>
<dbReference type="InterPro" id="IPR013332">
    <property type="entry name" value="KPR_N"/>
</dbReference>
<feature type="domain" description="Ketopantoate reductase N-terminal" evidence="12">
    <location>
        <begin position="3"/>
        <end position="151"/>
    </location>
</feature>
<comment type="function">
    <text evidence="1 11">Catalyzes the NADPH-dependent reduction of ketopantoate into pantoic acid.</text>
</comment>
<evidence type="ECO:0000313" key="17">
    <source>
        <dbReference type="Proteomes" id="UP000190935"/>
    </source>
</evidence>
<dbReference type="GO" id="GO:0015940">
    <property type="term" value="P:pantothenate biosynthetic process"/>
    <property type="evidence" value="ECO:0007669"/>
    <property type="project" value="UniProtKB-UniPathway"/>
</dbReference>
<evidence type="ECO:0000256" key="8">
    <source>
        <dbReference type="ARBA" id="ARBA00023002"/>
    </source>
</evidence>
<proteinExistence type="inferred from homology"/>
<evidence type="ECO:0000313" key="14">
    <source>
        <dbReference type="EMBL" id="KRN83863.1"/>
    </source>
</evidence>
<evidence type="ECO:0000256" key="3">
    <source>
        <dbReference type="ARBA" id="ARBA00007870"/>
    </source>
</evidence>
<dbReference type="GO" id="GO:0050661">
    <property type="term" value="F:NADP binding"/>
    <property type="evidence" value="ECO:0007669"/>
    <property type="project" value="TreeGrafter"/>
</dbReference>
<evidence type="ECO:0000313" key="15">
    <source>
        <dbReference type="EMBL" id="SFV41361.1"/>
    </source>
</evidence>
<reference evidence="14 16" key="1">
    <citation type="journal article" date="2015" name="Genome Announc.">
        <title>Expanding the biotechnology potential of lactobacilli through comparative genomics of 213 strains and associated genera.</title>
        <authorList>
            <person name="Sun Z."/>
            <person name="Harris H.M."/>
            <person name="McCann A."/>
            <person name="Guo C."/>
            <person name="Argimon S."/>
            <person name="Zhang W."/>
            <person name="Yang X."/>
            <person name="Jeffery I.B."/>
            <person name="Cooney J.C."/>
            <person name="Kagawa T.F."/>
            <person name="Liu W."/>
            <person name="Song Y."/>
            <person name="Salvetti E."/>
            <person name="Wrobel A."/>
            <person name="Rasinkangas P."/>
            <person name="Parkhill J."/>
            <person name="Rea M.C."/>
            <person name="O'Sullivan O."/>
            <person name="Ritari J."/>
            <person name="Douillard F.P."/>
            <person name="Paul Ross R."/>
            <person name="Yang R."/>
            <person name="Briner A.E."/>
            <person name="Felis G.E."/>
            <person name="de Vos W.M."/>
            <person name="Barrangou R."/>
            <person name="Klaenhammer T.R."/>
            <person name="Caufield P.W."/>
            <person name="Cui Y."/>
            <person name="Zhang H."/>
            <person name="O'Toole P.W."/>
        </authorList>
    </citation>
    <scope>NUCLEOTIDE SEQUENCE [LARGE SCALE GENOMIC DNA]</scope>
    <source>
        <strain evidence="14 16">DSM 15353</strain>
    </source>
</reference>
<dbReference type="KEGG" id="laca:LAC1533_1938"/>
<protein>
    <recommendedName>
        <fullName evidence="5 11">2-dehydropantoate 2-reductase</fullName>
        <ecNumber evidence="4 11">1.1.1.169</ecNumber>
    </recommendedName>
    <alternativeName>
        <fullName evidence="9 11">Ketopantoate reductase</fullName>
    </alternativeName>
</protein>
<dbReference type="NCBIfam" id="NF005088">
    <property type="entry name" value="PRK06522.1-2"/>
    <property type="match status" value="1"/>
</dbReference>
<dbReference type="EMBL" id="LT630287">
    <property type="protein sequence ID" value="SFV41361.1"/>
    <property type="molecule type" value="Genomic_DNA"/>
</dbReference>
<dbReference type="UniPathway" id="UPA00028">
    <property type="reaction ID" value="UER00004"/>
</dbReference>
<evidence type="ECO:0000256" key="4">
    <source>
        <dbReference type="ARBA" id="ARBA00013014"/>
    </source>
</evidence>
<evidence type="ECO:0000259" key="13">
    <source>
        <dbReference type="Pfam" id="PF08546"/>
    </source>
</evidence>
<dbReference type="OrthoDB" id="9800163at2"/>
<dbReference type="Proteomes" id="UP000051491">
    <property type="component" value="Unassembled WGS sequence"/>
</dbReference>
<reference evidence="17" key="2">
    <citation type="submission" date="2016-11" db="EMBL/GenBank/DDBJ databases">
        <authorList>
            <person name="Papadimitriou K."/>
        </authorList>
    </citation>
    <scope>NUCLEOTIDE SEQUENCE [LARGE SCALE GENOMIC DNA]</scope>
    <source>
        <strain evidence="17">ACA-DC 1533</strain>
    </source>
</reference>
<comment type="pathway">
    <text evidence="2 11">Cofactor biosynthesis; (R)-pantothenate biosynthesis; (R)-pantoate from 3-methyl-2-oxobutanoate: step 2/2.</text>
</comment>
<evidence type="ECO:0000256" key="5">
    <source>
        <dbReference type="ARBA" id="ARBA00019465"/>
    </source>
</evidence>
<keyword evidence="8 11" id="KW-0560">Oxidoreductase</keyword>
<sequence>MKVAIAGAGAMGSRFGLMLSQGGVDVTLIDGWKEHINAIRENGLQANYNGKDVTVKLPVMLQAEVGRAEKFDLVVVFTKSMQLAQMLHDIQGVLGEQTKVLCLLNGLGHVETLEKYVQRDNIFLGNTMWTAGLTGPGKVKLFGSGSVELENVGDGKQDDAKQLAEFLSASGLNASYSDNILYSIYRKACVNGTMNCLTTLLDCNMGQFGATSTAHQIVVTIVKEFAAVAKVEKIDLDVDELIAHVESCYDPSISGHYPSMYQDLIQNKRKTEIDYINGAISRKGRKYGVPTPYCDLITEMIHAKEELLGAK</sequence>
<dbReference type="GeneID" id="95350047"/>
<evidence type="ECO:0000259" key="12">
    <source>
        <dbReference type="Pfam" id="PF02558"/>
    </source>
</evidence>
<dbReference type="PATRIC" id="fig|89059.3.peg.1383"/>
<evidence type="ECO:0000256" key="9">
    <source>
        <dbReference type="ARBA" id="ARBA00032024"/>
    </source>
</evidence>
<evidence type="ECO:0000256" key="7">
    <source>
        <dbReference type="ARBA" id="ARBA00022857"/>
    </source>
</evidence>
<organism evidence="14 16">
    <name type="scientific">Ligilactobacillus acidipiscis</name>
    <dbReference type="NCBI Taxonomy" id="89059"/>
    <lineage>
        <taxon>Bacteria</taxon>
        <taxon>Bacillati</taxon>
        <taxon>Bacillota</taxon>
        <taxon>Bacilli</taxon>
        <taxon>Lactobacillales</taxon>
        <taxon>Lactobacillaceae</taxon>
        <taxon>Ligilactobacillus</taxon>
    </lineage>
</organism>
<evidence type="ECO:0000256" key="6">
    <source>
        <dbReference type="ARBA" id="ARBA00022655"/>
    </source>
</evidence>
<dbReference type="Gene3D" id="3.40.50.720">
    <property type="entry name" value="NAD(P)-binding Rossmann-like Domain"/>
    <property type="match status" value="1"/>
</dbReference>
<dbReference type="GO" id="GO:0005737">
    <property type="term" value="C:cytoplasm"/>
    <property type="evidence" value="ECO:0007669"/>
    <property type="project" value="TreeGrafter"/>
</dbReference>
<dbReference type="NCBIfam" id="TIGR00745">
    <property type="entry name" value="apbA_panE"/>
    <property type="match status" value="1"/>
</dbReference>
<dbReference type="InterPro" id="IPR003710">
    <property type="entry name" value="ApbA"/>
</dbReference>
<dbReference type="STRING" id="89059.LAC1533_1938"/>
<evidence type="ECO:0000256" key="2">
    <source>
        <dbReference type="ARBA" id="ARBA00004994"/>
    </source>
</evidence>
<dbReference type="GO" id="GO:0008677">
    <property type="term" value="F:2-dehydropantoate 2-reductase activity"/>
    <property type="evidence" value="ECO:0007669"/>
    <property type="project" value="UniProtKB-EC"/>
</dbReference>
<dbReference type="SUPFAM" id="SSF48179">
    <property type="entry name" value="6-phosphogluconate dehydrogenase C-terminal domain-like"/>
    <property type="match status" value="1"/>
</dbReference>
<keyword evidence="7 11" id="KW-0521">NADP</keyword>
<dbReference type="InterPro" id="IPR013752">
    <property type="entry name" value="KPA_reductase"/>
</dbReference>
<dbReference type="InterPro" id="IPR013328">
    <property type="entry name" value="6PGD_dom2"/>
</dbReference>
<dbReference type="InterPro" id="IPR036291">
    <property type="entry name" value="NAD(P)-bd_dom_sf"/>
</dbReference>
<dbReference type="Pfam" id="PF02558">
    <property type="entry name" value="ApbA"/>
    <property type="match status" value="1"/>
</dbReference>
<dbReference type="EMBL" id="JQBK01000034">
    <property type="protein sequence ID" value="KRN83863.1"/>
    <property type="molecule type" value="Genomic_DNA"/>
</dbReference>
<evidence type="ECO:0000313" key="16">
    <source>
        <dbReference type="Proteomes" id="UP000051491"/>
    </source>
</evidence>
<dbReference type="RefSeq" id="WP_010498566.1">
    <property type="nucleotide sequence ID" value="NZ_JQBK01000034.1"/>
</dbReference>
<dbReference type="PANTHER" id="PTHR43765">
    <property type="entry name" value="2-DEHYDROPANTOATE 2-REDUCTASE-RELATED"/>
    <property type="match status" value="1"/>
</dbReference>
<name>A0A0R2KBK9_9LACO</name>
<dbReference type="EC" id="1.1.1.169" evidence="4 11"/>
<dbReference type="InterPro" id="IPR008927">
    <property type="entry name" value="6-PGluconate_DH-like_C_sf"/>
</dbReference>
<reference evidence="15" key="3">
    <citation type="submission" date="2016-11" db="EMBL/GenBank/DDBJ databases">
        <authorList>
            <person name="Jaros S."/>
            <person name="Januszkiewicz K."/>
            <person name="Wedrychowicz H."/>
        </authorList>
    </citation>
    <scope>NUCLEOTIDE SEQUENCE [LARGE SCALE GENOMIC DNA]</scope>
    <source>
        <strain evidence="15">ACA-DC 1533</strain>
    </source>
</reference>
<evidence type="ECO:0000256" key="10">
    <source>
        <dbReference type="ARBA" id="ARBA00048793"/>
    </source>
</evidence>
<evidence type="ECO:0000256" key="11">
    <source>
        <dbReference type="RuleBase" id="RU362068"/>
    </source>
</evidence>
<keyword evidence="6 11" id="KW-0566">Pantothenate biosynthesis</keyword>
<dbReference type="Gene3D" id="1.10.1040.10">
    <property type="entry name" value="N-(1-d-carboxylethyl)-l-norvaline Dehydrogenase, domain 2"/>
    <property type="match status" value="1"/>
</dbReference>
<accession>A0A0R2KBK9</accession>
<dbReference type="Pfam" id="PF08546">
    <property type="entry name" value="ApbA_C"/>
    <property type="match status" value="1"/>
</dbReference>
<comment type="similarity">
    <text evidence="3 11">Belongs to the ketopantoate reductase family.</text>
</comment>